<evidence type="ECO:0000256" key="1">
    <source>
        <dbReference type="ARBA" id="ARBA00022553"/>
    </source>
</evidence>
<evidence type="ECO:0000259" key="3">
    <source>
        <dbReference type="PROSITE" id="PS50110"/>
    </source>
</evidence>
<feature type="domain" description="Response regulatory" evidence="3">
    <location>
        <begin position="6"/>
        <end position="124"/>
    </location>
</feature>
<feature type="modified residue" description="4-aspartylphosphate" evidence="2">
    <location>
        <position position="55"/>
    </location>
</feature>
<dbReference type="SMART" id="SM00448">
    <property type="entry name" value="REC"/>
    <property type="match status" value="1"/>
</dbReference>
<dbReference type="InterPro" id="IPR050595">
    <property type="entry name" value="Bact_response_regulator"/>
</dbReference>
<keyword evidence="5" id="KW-1185">Reference proteome</keyword>
<evidence type="ECO:0000313" key="5">
    <source>
        <dbReference type="Proteomes" id="UP001500067"/>
    </source>
</evidence>
<organism evidence="4 5">
    <name type="scientific">Nemorincola caseinilytica</name>
    <dbReference type="NCBI Taxonomy" id="2054315"/>
    <lineage>
        <taxon>Bacteria</taxon>
        <taxon>Pseudomonadati</taxon>
        <taxon>Bacteroidota</taxon>
        <taxon>Chitinophagia</taxon>
        <taxon>Chitinophagales</taxon>
        <taxon>Chitinophagaceae</taxon>
        <taxon>Nemorincola</taxon>
    </lineage>
</organism>
<evidence type="ECO:0000256" key="2">
    <source>
        <dbReference type="PROSITE-ProRule" id="PRU00169"/>
    </source>
</evidence>
<dbReference type="InterPro" id="IPR001789">
    <property type="entry name" value="Sig_transdc_resp-reg_receiver"/>
</dbReference>
<dbReference type="EMBL" id="BAABFA010000024">
    <property type="protein sequence ID" value="GAA4469662.1"/>
    <property type="molecule type" value="Genomic_DNA"/>
</dbReference>
<dbReference type="CDD" id="cd00156">
    <property type="entry name" value="REC"/>
    <property type="match status" value="1"/>
</dbReference>
<proteinExistence type="predicted"/>
<comment type="caution">
    <text evidence="4">The sequence shown here is derived from an EMBL/GenBank/DDBJ whole genome shotgun (WGS) entry which is preliminary data.</text>
</comment>
<keyword evidence="1 2" id="KW-0597">Phosphoprotein</keyword>
<dbReference type="PROSITE" id="PS50110">
    <property type="entry name" value="RESPONSE_REGULATORY"/>
    <property type="match status" value="1"/>
</dbReference>
<gene>
    <name evidence="4" type="ORF">GCM10023093_29510</name>
</gene>
<reference evidence="5" key="1">
    <citation type="journal article" date="2019" name="Int. J. Syst. Evol. Microbiol.">
        <title>The Global Catalogue of Microorganisms (GCM) 10K type strain sequencing project: providing services to taxonomists for standard genome sequencing and annotation.</title>
        <authorList>
            <consortium name="The Broad Institute Genomics Platform"/>
            <consortium name="The Broad Institute Genome Sequencing Center for Infectious Disease"/>
            <person name="Wu L."/>
            <person name="Ma J."/>
        </authorList>
    </citation>
    <scope>NUCLEOTIDE SEQUENCE [LARGE SCALE GENOMIC DNA]</scope>
    <source>
        <strain evidence="5">JCM 32105</strain>
    </source>
</reference>
<dbReference type="Proteomes" id="UP001500067">
    <property type="component" value="Unassembled WGS sequence"/>
</dbReference>
<dbReference type="PANTHER" id="PTHR44591:SF3">
    <property type="entry name" value="RESPONSE REGULATORY DOMAIN-CONTAINING PROTEIN"/>
    <property type="match status" value="1"/>
</dbReference>
<dbReference type="RefSeq" id="WP_345084902.1">
    <property type="nucleotide sequence ID" value="NZ_BAABFA010000024.1"/>
</dbReference>
<name>A0ABP8NQJ8_9BACT</name>
<dbReference type="SUPFAM" id="SSF52172">
    <property type="entry name" value="CheY-like"/>
    <property type="match status" value="1"/>
</dbReference>
<dbReference type="Pfam" id="PF00072">
    <property type="entry name" value="Response_reg"/>
    <property type="match status" value="1"/>
</dbReference>
<sequence length="125" mass="13799">MATEKKIFIVDDNEMLSMALEDHLTRRVDHEVSTFTTGEECMEQIGDMPDVVILDRNLDSEDKNAKNGVEILAAIKDYAPGIHVIMFSGEAGTGTADPLTSRADHHIYKSEDAFDQIAAIISQMS</sequence>
<evidence type="ECO:0000313" key="4">
    <source>
        <dbReference type="EMBL" id="GAA4469662.1"/>
    </source>
</evidence>
<protein>
    <recommendedName>
        <fullName evidence="3">Response regulatory domain-containing protein</fullName>
    </recommendedName>
</protein>
<dbReference type="PANTHER" id="PTHR44591">
    <property type="entry name" value="STRESS RESPONSE REGULATOR PROTEIN 1"/>
    <property type="match status" value="1"/>
</dbReference>
<dbReference type="InterPro" id="IPR011006">
    <property type="entry name" value="CheY-like_superfamily"/>
</dbReference>
<accession>A0ABP8NQJ8</accession>
<dbReference type="Gene3D" id="3.40.50.2300">
    <property type="match status" value="1"/>
</dbReference>